<name>A0AA37XH62_9MICO</name>
<proteinExistence type="predicted"/>
<accession>A0AA37XH62</accession>
<evidence type="ECO:0000313" key="1">
    <source>
        <dbReference type="EMBL" id="GMA33210.1"/>
    </source>
</evidence>
<protein>
    <submittedName>
        <fullName evidence="1">Uncharacterized protein</fullName>
    </submittedName>
</protein>
<comment type="caution">
    <text evidence="1">The sequence shown here is derived from an EMBL/GenBank/DDBJ whole genome shotgun (WGS) entry which is preliminary data.</text>
</comment>
<reference evidence="1" key="1">
    <citation type="journal article" date="2014" name="Int. J. Syst. Evol. Microbiol.">
        <title>Complete genome sequence of Corynebacterium casei LMG S-19264T (=DSM 44701T), isolated from a smear-ripened cheese.</title>
        <authorList>
            <consortium name="US DOE Joint Genome Institute (JGI-PGF)"/>
            <person name="Walter F."/>
            <person name="Albersmeier A."/>
            <person name="Kalinowski J."/>
            <person name="Ruckert C."/>
        </authorList>
    </citation>
    <scope>NUCLEOTIDE SEQUENCE</scope>
    <source>
        <strain evidence="1">NBRC 112290</strain>
    </source>
</reference>
<sequence length="83" mass="9308">MRVGTRRRVRRTLPTWMELTHRTDVPAGDVTRYQGVAATTVRRALLDVRGRMPPDRWEALVGQALRRALIDEHPAAARPGGPA</sequence>
<keyword evidence="2" id="KW-1185">Reference proteome</keyword>
<dbReference type="AlphaFoldDB" id="A0AA37XH62"/>
<dbReference type="Proteomes" id="UP001157161">
    <property type="component" value="Unassembled WGS sequence"/>
</dbReference>
<reference evidence="1" key="2">
    <citation type="submission" date="2023-02" db="EMBL/GenBank/DDBJ databases">
        <authorList>
            <person name="Sun Q."/>
            <person name="Mori K."/>
        </authorList>
    </citation>
    <scope>NUCLEOTIDE SEQUENCE</scope>
    <source>
        <strain evidence="1">NBRC 112290</strain>
    </source>
</reference>
<gene>
    <name evidence="1" type="ORF">GCM10025875_32020</name>
</gene>
<evidence type="ECO:0000313" key="2">
    <source>
        <dbReference type="Proteomes" id="UP001157161"/>
    </source>
</evidence>
<organism evidence="1 2">
    <name type="scientific">Litorihabitans aurantiacus</name>
    <dbReference type="NCBI Taxonomy" id="1930061"/>
    <lineage>
        <taxon>Bacteria</taxon>
        <taxon>Bacillati</taxon>
        <taxon>Actinomycetota</taxon>
        <taxon>Actinomycetes</taxon>
        <taxon>Micrococcales</taxon>
        <taxon>Beutenbergiaceae</taxon>
        <taxon>Litorihabitans</taxon>
    </lineage>
</organism>
<dbReference type="EMBL" id="BSUM01000001">
    <property type="protein sequence ID" value="GMA33210.1"/>
    <property type="molecule type" value="Genomic_DNA"/>
</dbReference>